<evidence type="ECO:0000313" key="1">
    <source>
        <dbReference type="EMBL" id="GAA0170136.1"/>
    </source>
</evidence>
<dbReference type="EMBL" id="BAABME010007106">
    <property type="protein sequence ID" value="GAA0170136.1"/>
    <property type="molecule type" value="Genomic_DNA"/>
</dbReference>
<dbReference type="PANTHER" id="PTHR37611">
    <property type="entry name" value="VIRUS-SPECIFIC-SIGNALING-PATHWAY REGULATED PROTEIN-RELATED"/>
    <property type="match status" value="1"/>
</dbReference>
<organism evidence="1 2">
    <name type="scientific">Lithospermum erythrorhizon</name>
    <name type="common">Purple gromwell</name>
    <name type="synonym">Lithospermum officinale var. erythrorhizon</name>
    <dbReference type="NCBI Taxonomy" id="34254"/>
    <lineage>
        <taxon>Eukaryota</taxon>
        <taxon>Viridiplantae</taxon>
        <taxon>Streptophyta</taxon>
        <taxon>Embryophyta</taxon>
        <taxon>Tracheophyta</taxon>
        <taxon>Spermatophyta</taxon>
        <taxon>Magnoliopsida</taxon>
        <taxon>eudicotyledons</taxon>
        <taxon>Gunneridae</taxon>
        <taxon>Pentapetalae</taxon>
        <taxon>asterids</taxon>
        <taxon>lamiids</taxon>
        <taxon>Boraginales</taxon>
        <taxon>Boraginaceae</taxon>
        <taxon>Boraginoideae</taxon>
        <taxon>Lithospermeae</taxon>
        <taxon>Lithospermum</taxon>
    </lineage>
</organism>
<dbReference type="AlphaFoldDB" id="A0AAV3R4I0"/>
<comment type="caution">
    <text evidence="1">The sequence shown here is derived from an EMBL/GenBank/DDBJ whole genome shotgun (WGS) entry which is preliminary data.</text>
</comment>
<keyword evidence="2" id="KW-1185">Reference proteome</keyword>
<name>A0AAV3R4I0_LITER</name>
<accession>A0AAV3R4I0</accession>
<gene>
    <name evidence="1" type="ORF">LIER_24467</name>
</gene>
<reference evidence="1 2" key="1">
    <citation type="submission" date="2024-01" db="EMBL/GenBank/DDBJ databases">
        <title>The complete chloroplast genome sequence of Lithospermum erythrorhizon: insights into the phylogenetic relationship among Boraginaceae species and the maternal lineages of purple gromwells.</title>
        <authorList>
            <person name="Okada T."/>
            <person name="Watanabe K."/>
        </authorList>
    </citation>
    <scope>NUCLEOTIDE SEQUENCE [LARGE SCALE GENOMIC DNA]</scope>
</reference>
<proteinExistence type="predicted"/>
<protein>
    <submittedName>
        <fullName evidence="1">Uncharacterized protein</fullName>
    </submittedName>
</protein>
<sequence>MAYLAAENWASNHDIQDLEYQNDFPNSIDCSKILDSLLDESQEDYYCNEDDGRLNSLIQSLEAEIITTNSGKCFDGDQSSCSSIEVDFMDMEDSSSSSNADNFNLDNVESCTIGSFDMLDFEETSNYSSQMMCQRVPYSFGEGTDESYV</sequence>
<dbReference type="PANTHER" id="PTHR37611:SF2">
    <property type="entry name" value="VIRUS-SPECIFIC-SIGNALING-PATHWAY REGULATED PROTEIN-RELATED"/>
    <property type="match status" value="1"/>
</dbReference>
<evidence type="ECO:0000313" key="2">
    <source>
        <dbReference type="Proteomes" id="UP001454036"/>
    </source>
</evidence>
<dbReference type="Proteomes" id="UP001454036">
    <property type="component" value="Unassembled WGS sequence"/>
</dbReference>